<evidence type="ECO:0000256" key="1">
    <source>
        <dbReference type="ARBA" id="ARBA00010883"/>
    </source>
</evidence>
<dbReference type="SUPFAM" id="SSF64268">
    <property type="entry name" value="PX domain"/>
    <property type="match status" value="1"/>
</dbReference>
<dbReference type="InterPro" id="IPR036871">
    <property type="entry name" value="PX_dom_sf"/>
</dbReference>
<dbReference type="PROSITE" id="PS50132">
    <property type="entry name" value="RGS"/>
    <property type="match status" value="1"/>
</dbReference>
<accession>A0ABQ9DXR1</accession>
<keyword evidence="3" id="KW-0472">Membrane</keyword>
<evidence type="ECO:0000259" key="5">
    <source>
        <dbReference type="PROSITE" id="PS50195"/>
    </source>
</evidence>
<dbReference type="PANTHER" id="PTHR22775">
    <property type="entry name" value="SORTING NEXIN"/>
    <property type="match status" value="1"/>
</dbReference>
<feature type="domain" description="RGS" evidence="4">
    <location>
        <begin position="333"/>
        <end position="411"/>
    </location>
</feature>
<comment type="caution">
    <text evidence="7">The sequence shown here is derived from an EMBL/GenBank/DDBJ whole genome shotgun (WGS) entry which is preliminary data.</text>
</comment>
<reference evidence="7 8" key="1">
    <citation type="submission" date="2022-12" db="EMBL/GenBank/DDBJ databases">
        <title>Chromosome-level genome of Tegillarca granosa.</title>
        <authorList>
            <person name="Kim J."/>
        </authorList>
    </citation>
    <scope>NUCLEOTIDE SEQUENCE [LARGE SCALE GENOMIC DNA]</scope>
    <source>
        <strain evidence="7">Teg-2019</strain>
        <tissue evidence="7">Adductor muscle</tissue>
    </source>
</reference>
<dbReference type="Pfam" id="PF02194">
    <property type="entry name" value="PXA"/>
    <property type="match status" value="1"/>
</dbReference>
<feature type="transmembrane region" description="Helical" evidence="3">
    <location>
        <begin position="12"/>
        <end position="29"/>
    </location>
</feature>
<organism evidence="7 8">
    <name type="scientific">Tegillarca granosa</name>
    <name type="common">Malaysian cockle</name>
    <name type="synonym">Anadara granosa</name>
    <dbReference type="NCBI Taxonomy" id="220873"/>
    <lineage>
        <taxon>Eukaryota</taxon>
        <taxon>Metazoa</taxon>
        <taxon>Spiralia</taxon>
        <taxon>Lophotrochozoa</taxon>
        <taxon>Mollusca</taxon>
        <taxon>Bivalvia</taxon>
        <taxon>Autobranchia</taxon>
        <taxon>Pteriomorphia</taxon>
        <taxon>Arcoida</taxon>
        <taxon>Arcoidea</taxon>
        <taxon>Arcidae</taxon>
        <taxon>Tegillarca</taxon>
    </lineage>
</organism>
<dbReference type="Pfam" id="PF00787">
    <property type="entry name" value="PX"/>
    <property type="match status" value="1"/>
</dbReference>
<dbReference type="Proteomes" id="UP001217089">
    <property type="component" value="Unassembled WGS sequence"/>
</dbReference>
<dbReference type="PANTHER" id="PTHR22775:SF48">
    <property type="entry name" value="SORTING NEXIN-25"/>
    <property type="match status" value="1"/>
</dbReference>
<dbReference type="Pfam" id="PF08628">
    <property type="entry name" value="Nexin_C"/>
    <property type="match status" value="1"/>
</dbReference>
<evidence type="ECO:0000256" key="3">
    <source>
        <dbReference type="SAM" id="Phobius"/>
    </source>
</evidence>
<proteinExistence type="inferred from homology"/>
<feature type="domain" description="PX" evidence="5">
    <location>
        <begin position="456"/>
        <end position="585"/>
    </location>
</feature>
<keyword evidence="3" id="KW-1133">Transmembrane helix</keyword>
<evidence type="ECO:0000259" key="4">
    <source>
        <dbReference type="PROSITE" id="PS50132"/>
    </source>
</evidence>
<dbReference type="Gene3D" id="3.30.1520.10">
    <property type="entry name" value="Phox-like domain"/>
    <property type="match status" value="1"/>
</dbReference>
<dbReference type="PROSITE" id="PS50195">
    <property type="entry name" value="PX"/>
    <property type="match status" value="1"/>
</dbReference>
<dbReference type="InterPro" id="IPR003114">
    <property type="entry name" value="Phox_assoc"/>
</dbReference>
<keyword evidence="8" id="KW-1185">Reference proteome</keyword>
<keyword evidence="3" id="KW-0812">Transmembrane</keyword>
<dbReference type="PROSITE" id="PS51207">
    <property type="entry name" value="PXA"/>
    <property type="match status" value="1"/>
</dbReference>
<evidence type="ECO:0008006" key="9">
    <source>
        <dbReference type="Google" id="ProtNLM"/>
    </source>
</evidence>
<dbReference type="InterPro" id="IPR013937">
    <property type="entry name" value="Sorting_nexin_C"/>
</dbReference>
<evidence type="ECO:0000256" key="2">
    <source>
        <dbReference type="SAM" id="Coils"/>
    </source>
</evidence>
<evidence type="ECO:0000259" key="6">
    <source>
        <dbReference type="PROSITE" id="PS51207"/>
    </source>
</evidence>
<dbReference type="EMBL" id="JARBDR010000923">
    <property type="protein sequence ID" value="KAJ8298069.1"/>
    <property type="molecule type" value="Genomic_DNA"/>
</dbReference>
<gene>
    <name evidence="7" type="ORF">KUTeg_024600</name>
</gene>
<protein>
    <recommendedName>
        <fullName evidence="9">Sorting nexin-25</fullName>
    </recommendedName>
</protein>
<keyword evidence="2" id="KW-0175">Coiled coil</keyword>
<dbReference type="SMART" id="SM00313">
    <property type="entry name" value="PXA"/>
    <property type="match status" value="1"/>
</dbReference>
<dbReference type="InterPro" id="IPR016137">
    <property type="entry name" value="RGS"/>
</dbReference>
<dbReference type="Gene3D" id="1.10.167.10">
    <property type="entry name" value="Regulator of G-protein Signalling 4, domain 2"/>
    <property type="match status" value="1"/>
</dbReference>
<comment type="similarity">
    <text evidence="1">Belongs to the sorting nexin family.</text>
</comment>
<feature type="domain" description="PXA" evidence="6">
    <location>
        <begin position="100"/>
        <end position="255"/>
    </location>
</feature>
<feature type="coiled-coil region" evidence="2">
    <location>
        <begin position="437"/>
        <end position="464"/>
    </location>
</feature>
<dbReference type="SUPFAM" id="SSF48097">
    <property type="entry name" value="Regulator of G-protein signaling, RGS"/>
    <property type="match status" value="1"/>
</dbReference>
<name>A0ABQ9DXR1_TEGGR</name>
<feature type="transmembrane region" description="Helical" evidence="3">
    <location>
        <begin position="36"/>
        <end position="59"/>
    </location>
</feature>
<dbReference type="InterPro" id="IPR044926">
    <property type="entry name" value="RGS_subdomain_2"/>
</dbReference>
<sequence length="724" mass="84385">MLWHLNKMAGQGKMVVIGCVGCLSAWLYYNDLLFSCVLLCLHLLVIVAGIYLGTSWTLVKGKTYKPSTPAPDPAVTRELLEKLMELQAEKKPKPKKVVISRNIDLAIQEVMDLIVRDFILTWYRDLSRDQDTFVNAVRSDMWELVETVSGRLTKIDKMKFITSDVVQKIQSHFTDIRHATKRDGSDMSRKFILQPWLENEEKEIAFLRKLCEVLLLVLLPKHYKGCTVFRQILREIITSSDYINRKLISYIDYRHQLSEDTRRTYTYAATYEDFIKMIDKCDDIEHLKQIRYNIMTEIIQATTIDNIKKEQGTDSVKEGSPKGKAKGDLLKARNLKRYINQRQQHQKASEIYHQYISSSTSVVKLDKQILKGMESFMLANAGPDAFYEGQEQIFNILQKHHYPSFLVNKLFFEPYEDGLAPLDDEEESMDIMFAGQSYEAEQKLQQLNEKIRNKTQALEALRNSTKIVEEGDKKVPIFVLIVHKQENLGSKQSLENRNVHSSNGWVVSRSIPDFHTVHEKLVQIAGPWLRKKELPNLGRFTTVDDKFVNESKRILNEYLEAVMKDERMAQSEALYGFLTPTPEYFKQRPLEKKSNFFLTNLLKRSKLDVSKDSIAEPFYDLVNEVFELRGMFKWLRKSFILFVEVTFGRSINRQLRETVDWIFSESMIIYYIRLFKDSLWPDGKLAESLPSQSDEEKMKTRMEAKEKFLQNLPGNMTDYSGIDQ</sequence>
<dbReference type="InterPro" id="IPR036305">
    <property type="entry name" value="RGS_sf"/>
</dbReference>
<evidence type="ECO:0000313" key="7">
    <source>
        <dbReference type="EMBL" id="KAJ8298069.1"/>
    </source>
</evidence>
<evidence type="ECO:0000313" key="8">
    <source>
        <dbReference type="Proteomes" id="UP001217089"/>
    </source>
</evidence>
<dbReference type="Pfam" id="PF00615">
    <property type="entry name" value="RGS"/>
    <property type="match status" value="1"/>
</dbReference>
<dbReference type="InterPro" id="IPR001683">
    <property type="entry name" value="PX_dom"/>
</dbReference>